<evidence type="ECO:0000313" key="3">
    <source>
        <dbReference type="Proteomes" id="UP001190700"/>
    </source>
</evidence>
<accession>A0AAE0CIJ5</accession>
<dbReference type="EMBL" id="LGRX02023466">
    <property type="protein sequence ID" value="KAK3254532.1"/>
    <property type="molecule type" value="Genomic_DNA"/>
</dbReference>
<proteinExistence type="predicted"/>
<comment type="caution">
    <text evidence="2">The sequence shown here is derived from an EMBL/GenBank/DDBJ whole genome shotgun (WGS) entry which is preliminary data.</text>
</comment>
<dbReference type="Proteomes" id="UP001190700">
    <property type="component" value="Unassembled WGS sequence"/>
</dbReference>
<name>A0AAE0CIJ5_9CHLO</name>
<organism evidence="2 3">
    <name type="scientific">Cymbomonas tetramitiformis</name>
    <dbReference type="NCBI Taxonomy" id="36881"/>
    <lineage>
        <taxon>Eukaryota</taxon>
        <taxon>Viridiplantae</taxon>
        <taxon>Chlorophyta</taxon>
        <taxon>Pyramimonadophyceae</taxon>
        <taxon>Pyramimonadales</taxon>
        <taxon>Pyramimonadaceae</taxon>
        <taxon>Cymbomonas</taxon>
    </lineage>
</organism>
<keyword evidence="1" id="KW-0175">Coiled coil</keyword>
<feature type="non-terminal residue" evidence="2">
    <location>
        <position position="1"/>
    </location>
</feature>
<reference evidence="2 3" key="1">
    <citation type="journal article" date="2015" name="Genome Biol. Evol.">
        <title>Comparative Genomics of a Bacterivorous Green Alga Reveals Evolutionary Causalities and Consequences of Phago-Mixotrophic Mode of Nutrition.</title>
        <authorList>
            <person name="Burns J.A."/>
            <person name="Paasch A."/>
            <person name="Narechania A."/>
            <person name="Kim E."/>
        </authorList>
    </citation>
    <scope>NUCLEOTIDE SEQUENCE [LARGE SCALE GENOMIC DNA]</scope>
    <source>
        <strain evidence="2 3">PLY_AMNH</strain>
    </source>
</reference>
<dbReference type="AlphaFoldDB" id="A0AAE0CIJ5"/>
<gene>
    <name evidence="2" type="ORF">CYMTET_36255</name>
</gene>
<keyword evidence="3" id="KW-1185">Reference proteome</keyword>
<feature type="coiled-coil region" evidence="1">
    <location>
        <begin position="61"/>
        <end position="112"/>
    </location>
</feature>
<protein>
    <submittedName>
        <fullName evidence="2">Uncharacterized protein</fullName>
    </submittedName>
</protein>
<evidence type="ECO:0000313" key="2">
    <source>
        <dbReference type="EMBL" id="KAK3254532.1"/>
    </source>
</evidence>
<sequence length="164" mass="18156">RGGVVGQVQRELSSRNAQITQLEASLNGQRLEISEAHVRVAALASQTAELESSNRSHEVGLAEARQELHAAVLQAKQDEQRLASEHAKREMQAEVATVKHNLQTELERLKQQWRESQQYQAELEAVVRRLAARTLSAEEQDFATVGRGAQIIPGETVTQSVLDS</sequence>
<evidence type="ECO:0000256" key="1">
    <source>
        <dbReference type="SAM" id="Coils"/>
    </source>
</evidence>